<reference evidence="4" key="1">
    <citation type="submission" date="2023-06" db="EMBL/GenBank/DDBJ databases">
        <authorList>
            <person name="Jiang Y."/>
            <person name="Liu Q."/>
        </authorList>
    </citation>
    <scope>NUCLEOTIDE SEQUENCE</scope>
    <source>
        <strain evidence="4">CGMCC 1.12090</strain>
    </source>
</reference>
<dbReference type="EMBL" id="JAUKVY010000045">
    <property type="protein sequence ID" value="MDO1537642.1"/>
    <property type="molecule type" value="Genomic_DNA"/>
</dbReference>
<feature type="domain" description="KfrA N-terminal DNA-binding" evidence="3">
    <location>
        <begin position="21"/>
        <end position="143"/>
    </location>
</feature>
<evidence type="ECO:0000256" key="2">
    <source>
        <dbReference type="SAM" id="MobiDB-lite"/>
    </source>
</evidence>
<feature type="compositionally biased region" description="Polar residues" evidence="2">
    <location>
        <begin position="1"/>
        <end position="10"/>
    </location>
</feature>
<evidence type="ECO:0000313" key="4">
    <source>
        <dbReference type="EMBL" id="MDO1537642.1"/>
    </source>
</evidence>
<dbReference type="Pfam" id="PF11740">
    <property type="entry name" value="KfrA_N"/>
    <property type="match status" value="1"/>
</dbReference>
<sequence>MESPSSNASTFPPRGGRGIQEAQVWEAADALLHEGLRPTIERVRQKIGSGSPNTVSPMLERWFATLGKRLDGHGANLTDGEAHQLPLGIVQAAKLFWETARREADQVQVQKTEAARREIELQREALAQKESELTQRETSFEQARVALDEAMASSRQAVTAMEAQMHTQQQESARLLSDAEAEVRRLRKAFDEAVAGKEALREKAAMELGAAQRDAREAEQRHVAHERRLLADVDRERVAARQAAADLAKEQKARAVDLDSARAAQEAAQQALQAEKAAHRDAAAAWSRQQQEGQVELATLRERAAGAEQRAADLAAQLERQQGQAEREIAQLRDSQAATAAALRQLEARRSDDGGAKPPTGRAAAKGKKTT</sequence>
<dbReference type="RefSeq" id="WP_301816081.1">
    <property type="nucleotide sequence ID" value="NZ_JAUJZH010000045.1"/>
</dbReference>
<feature type="coiled-coil region" evidence="1">
    <location>
        <begin position="109"/>
        <end position="136"/>
    </location>
</feature>
<accession>A0ABT8SFG7</accession>
<protein>
    <submittedName>
        <fullName evidence="4">DNA-binding protein</fullName>
    </submittedName>
</protein>
<gene>
    <name evidence="4" type="ORF">Q2T77_35925</name>
</gene>
<organism evidence="4 5">
    <name type="scientific">Variovorax ginsengisoli</name>
    <dbReference type="NCBI Taxonomy" id="363844"/>
    <lineage>
        <taxon>Bacteria</taxon>
        <taxon>Pseudomonadati</taxon>
        <taxon>Pseudomonadota</taxon>
        <taxon>Betaproteobacteria</taxon>
        <taxon>Burkholderiales</taxon>
        <taxon>Comamonadaceae</taxon>
        <taxon>Variovorax</taxon>
    </lineage>
</organism>
<evidence type="ECO:0000259" key="3">
    <source>
        <dbReference type="Pfam" id="PF11740"/>
    </source>
</evidence>
<feature type="region of interest" description="Disordered" evidence="2">
    <location>
        <begin position="267"/>
        <end position="371"/>
    </location>
</feature>
<keyword evidence="1" id="KW-0175">Coiled coil</keyword>
<dbReference type="InterPro" id="IPR021104">
    <property type="entry name" value="KfrA_DNA-bd_N"/>
</dbReference>
<keyword evidence="5" id="KW-1185">Reference proteome</keyword>
<comment type="caution">
    <text evidence="4">The sequence shown here is derived from an EMBL/GenBank/DDBJ whole genome shotgun (WGS) entry which is preliminary data.</text>
</comment>
<feature type="compositionally biased region" description="Basic and acidic residues" evidence="2">
    <location>
        <begin position="346"/>
        <end position="355"/>
    </location>
</feature>
<proteinExistence type="predicted"/>
<feature type="region of interest" description="Disordered" evidence="2">
    <location>
        <begin position="1"/>
        <end position="20"/>
    </location>
</feature>
<dbReference type="Proteomes" id="UP001169027">
    <property type="component" value="Unassembled WGS sequence"/>
</dbReference>
<feature type="compositionally biased region" description="Low complexity" evidence="2">
    <location>
        <begin position="306"/>
        <end position="322"/>
    </location>
</feature>
<evidence type="ECO:0000313" key="5">
    <source>
        <dbReference type="Proteomes" id="UP001169027"/>
    </source>
</evidence>
<name>A0ABT8SFG7_9BURK</name>
<evidence type="ECO:0000256" key="1">
    <source>
        <dbReference type="SAM" id="Coils"/>
    </source>
</evidence>
<keyword evidence="4" id="KW-0238">DNA-binding</keyword>
<dbReference type="GO" id="GO:0003677">
    <property type="term" value="F:DNA binding"/>
    <property type="evidence" value="ECO:0007669"/>
    <property type="project" value="UniProtKB-KW"/>
</dbReference>
<feature type="compositionally biased region" description="Low complexity" evidence="2">
    <location>
        <begin position="332"/>
        <end position="345"/>
    </location>
</feature>